<dbReference type="EMBL" id="CP114014">
    <property type="protein sequence ID" value="XAY07534.1"/>
    <property type="molecule type" value="Genomic_DNA"/>
</dbReference>
<gene>
    <name evidence="3" type="ORF">DSM112329_04418</name>
</gene>
<sequence>MPRWPAGLWAALRTLAVPGGATASGAIPALPARTVQHHLADLGLLPAAAVSGRFDHRTADAVASFQAARGLAVDGVPGPQTSAALLQG</sequence>
<dbReference type="InterPro" id="IPR036365">
    <property type="entry name" value="PGBD-like_sf"/>
</dbReference>
<proteinExistence type="predicted"/>
<reference evidence="3" key="1">
    <citation type="submission" date="2022-12" db="EMBL/GenBank/DDBJ databases">
        <title>Paraconexibacter alkalitolerans sp. nov. and Baekduia alba sp. nov., isolated from soil and emended description of the genera Paraconexibacter (Chun et al., 2020) and Baekduia (An et al., 2020).</title>
        <authorList>
            <person name="Vieira S."/>
            <person name="Huber K.J."/>
            <person name="Geppert A."/>
            <person name="Wolf J."/>
            <person name="Neumann-Schaal M."/>
            <person name="Muesken M."/>
            <person name="Overmann J."/>
        </authorList>
    </citation>
    <scope>NUCLEOTIDE SEQUENCE</scope>
    <source>
        <strain evidence="3">AEG42_29</strain>
    </source>
</reference>
<name>A0AAU7B1U9_9ACTN</name>
<evidence type="ECO:0000313" key="3">
    <source>
        <dbReference type="EMBL" id="XAY07534.1"/>
    </source>
</evidence>
<dbReference type="KEGG" id="parq:DSM112329_04418"/>
<dbReference type="Pfam" id="PF01471">
    <property type="entry name" value="PG_binding_1"/>
    <property type="match status" value="1"/>
</dbReference>
<feature type="chain" id="PRO_5043313430" evidence="1">
    <location>
        <begin position="24"/>
        <end position="88"/>
    </location>
</feature>
<dbReference type="InterPro" id="IPR002477">
    <property type="entry name" value="Peptidoglycan-bd-like"/>
</dbReference>
<evidence type="ECO:0000256" key="1">
    <source>
        <dbReference type="SAM" id="SignalP"/>
    </source>
</evidence>
<dbReference type="Gene3D" id="1.10.101.10">
    <property type="entry name" value="PGBD-like superfamily/PGBD"/>
    <property type="match status" value="1"/>
</dbReference>
<accession>A0AAU7B1U9</accession>
<dbReference type="SUPFAM" id="SSF47090">
    <property type="entry name" value="PGBD-like"/>
    <property type="match status" value="1"/>
</dbReference>
<feature type="signal peptide" evidence="1">
    <location>
        <begin position="1"/>
        <end position="23"/>
    </location>
</feature>
<feature type="domain" description="Peptidoglycan binding-like" evidence="2">
    <location>
        <begin position="33"/>
        <end position="85"/>
    </location>
</feature>
<dbReference type="AlphaFoldDB" id="A0AAU7B1U9"/>
<dbReference type="InterPro" id="IPR036366">
    <property type="entry name" value="PGBDSf"/>
</dbReference>
<keyword evidence="1" id="KW-0732">Signal</keyword>
<evidence type="ECO:0000259" key="2">
    <source>
        <dbReference type="Pfam" id="PF01471"/>
    </source>
</evidence>
<protein>
    <submittedName>
        <fullName evidence="3">Endolysin</fullName>
    </submittedName>
</protein>
<organism evidence="3">
    <name type="scientific">Paraconexibacter sp. AEG42_29</name>
    <dbReference type="NCBI Taxonomy" id="2997339"/>
    <lineage>
        <taxon>Bacteria</taxon>
        <taxon>Bacillati</taxon>
        <taxon>Actinomycetota</taxon>
        <taxon>Thermoleophilia</taxon>
        <taxon>Solirubrobacterales</taxon>
        <taxon>Paraconexibacteraceae</taxon>
        <taxon>Paraconexibacter</taxon>
    </lineage>
</organism>